<dbReference type="InterPro" id="IPR025668">
    <property type="entry name" value="Tnp_DDE_dom"/>
</dbReference>
<evidence type="ECO:0000313" key="6">
    <source>
        <dbReference type="Proteomes" id="UP000009222"/>
    </source>
</evidence>
<dbReference type="InterPro" id="IPR008490">
    <property type="entry name" value="Transposase_InsH_N"/>
</dbReference>
<proteinExistence type="predicted"/>
<reference evidence="6" key="1">
    <citation type="submission" date="2009-12" db="EMBL/GenBank/DDBJ databases">
        <title>Complete sequence of Treponema azotonutricium strain ZAS-9.</title>
        <authorList>
            <person name="Tetu S.G."/>
            <person name="Matson E."/>
            <person name="Ren Q."/>
            <person name="Seshadri R."/>
            <person name="Elbourne L."/>
            <person name="Hassan K.A."/>
            <person name="Durkin A."/>
            <person name="Radune D."/>
            <person name="Mohamoud Y."/>
            <person name="Shay R."/>
            <person name="Jin S."/>
            <person name="Zhang X."/>
            <person name="Lucey K."/>
            <person name="Ballor N.R."/>
            <person name="Ottesen E."/>
            <person name="Rosenthal R."/>
            <person name="Allen A."/>
            <person name="Leadbetter J.R."/>
            <person name="Paulsen I.T."/>
        </authorList>
    </citation>
    <scope>NUCLEOTIDE SEQUENCE [LARGE SCALE GENOMIC DNA]</scope>
    <source>
        <strain evidence="6">ATCC BAA-888 / DSM 13862 / ZAS-9</strain>
    </source>
</reference>
<evidence type="ECO:0000256" key="1">
    <source>
        <dbReference type="SAM" id="MobiDB-lite"/>
    </source>
</evidence>
<protein>
    <submittedName>
        <fullName evidence="5">Transposase, IS4 family protein</fullName>
    </submittedName>
</protein>
<feature type="region of interest" description="Disordered" evidence="1">
    <location>
        <begin position="185"/>
        <end position="206"/>
    </location>
</feature>
<reference evidence="5 6" key="3">
    <citation type="journal article" date="2011" name="ISME J.">
        <title>RNA-seq reveals cooperative metabolic interactions between two termite-gut spirochete species in co-culture.</title>
        <authorList>
            <person name="Rosenthal A.Z."/>
            <person name="Matson E.G."/>
            <person name="Eldar A."/>
            <person name="Leadbetter J.R."/>
        </authorList>
    </citation>
    <scope>NUCLEOTIDE SEQUENCE [LARGE SCALE GENOMIC DNA]</scope>
    <source>
        <strain evidence="6">ATCC BAA-888 / DSM 13862 / ZAS-9</strain>
        <strain evidence="5">ZAS-9</strain>
    </source>
</reference>
<dbReference type="EMBL" id="CP001841">
    <property type="protein sequence ID" value="AEF80458.1"/>
    <property type="molecule type" value="Genomic_DNA"/>
</dbReference>
<feature type="domain" description="Transposase InsH N-terminal" evidence="2">
    <location>
        <begin position="19"/>
        <end position="110"/>
    </location>
</feature>
<reference evidence="5" key="2">
    <citation type="submission" date="2009-12" db="EMBL/GenBank/DDBJ databases">
        <authorList>
            <person name="Tetu S.G."/>
            <person name="Matson E."/>
            <person name="Ren Q."/>
            <person name="Seshadri R."/>
            <person name="Elbourne L."/>
            <person name="Hassan K.A."/>
            <person name="Durkin A."/>
            <person name="Radune D."/>
            <person name="Mohamoud Y."/>
            <person name="Shay R."/>
            <person name="Jin S."/>
            <person name="Zhang X."/>
            <person name="Lucey K."/>
            <person name="Ballor N.R."/>
            <person name="Ottesen E."/>
            <person name="Rosenthal R."/>
            <person name="Allen A."/>
            <person name="Leadbetter J.R."/>
            <person name="Paulsen I.T."/>
        </authorList>
    </citation>
    <scope>NUCLEOTIDE SEQUENCE</scope>
    <source>
        <strain evidence="5">ZAS-9</strain>
    </source>
</reference>
<feature type="domain" description="Transposase DDE" evidence="3">
    <location>
        <begin position="375"/>
        <end position="502"/>
    </location>
</feature>
<evidence type="ECO:0000259" key="3">
    <source>
        <dbReference type="Pfam" id="PF13751"/>
    </source>
</evidence>
<dbReference type="RefSeq" id="WP_015711452.1">
    <property type="nucleotide sequence ID" value="NC_015577.1"/>
</dbReference>
<accession>F5YFV0</accession>
<dbReference type="eggNOG" id="COG3666">
    <property type="taxonomic scope" value="Bacteria"/>
</dbReference>
<dbReference type="Proteomes" id="UP000009222">
    <property type="component" value="Chromosome"/>
</dbReference>
<gene>
    <name evidence="4" type="ordered locus">TREAZ_0498</name>
    <name evidence="5" type="ordered locus">TREAZ_2417</name>
</gene>
<evidence type="ECO:0000313" key="4">
    <source>
        <dbReference type="EMBL" id="AEF80458.1"/>
    </source>
</evidence>
<dbReference type="Pfam" id="PF13751">
    <property type="entry name" value="DDE_Tnp_1_6"/>
    <property type="match status" value="1"/>
</dbReference>
<organism evidence="5 6">
    <name type="scientific">Leadbettera azotonutricia (strain ATCC BAA-888 / DSM 13862 / ZAS-9)</name>
    <name type="common">Treponema azotonutricium</name>
    <dbReference type="NCBI Taxonomy" id="545695"/>
    <lineage>
        <taxon>Bacteria</taxon>
        <taxon>Pseudomonadati</taxon>
        <taxon>Spirochaetota</taxon>
        <taxon>Spirochaetia</taxon>
        <taxon>Spirochaetales</taxon>
        <taxon>Breznakiellaceae</taxon>
        <taxon>Leadbettera</taxon>
    </lineage>
</organism>
<dbReference type="PANTHER" id="PTHR33408">
    <property type="entry name" value="TRANSPOSASE"/>
    <property type="match status" value="1"/>
</dbReference>
<evidence type="ECO:0000259" key="2">
    <source>
        <dbReference type="Pfam" id="PF05598"/>
    </source>
</evidence>
<keyword evidence="6" id="KW-1185">Reference proteome</keyword>
<sequence length="512" mass="58236">MARYKYQDPSQGLFLNVNLKDQLLPGSFEWTLDYLIDRTDLSLFCLAYNNDEKGAPAYNPSVLLKIIFYCYSRGIITSRPIEQAAKTNVVIKALASDAEPDHDTIAHFISSNSDAIKDLFTQILIQCSQLGLINGEMFAIDGCKLPSNASREWSGSIGELKKKRTDLQKLASRIIEQHKELDKSESAKKIQKPFKKTMGDDEERRQRHIDRIERKIAKLDAFLKTAEKRIGSSAGEVQSNITDGESARIKSSHGYIQGYNGIAIADSAHQIIVSAEAFGSGSESQHFPQMLDSLEENMRTVTGKEEPLKKSLVTGDTGFFSENNLQEAKKRNINVLIPDQQFRRRDPYFDNRKGHKVNRFTAHDFTYNKENNTFICPNKKVLIYKGFVKLNRNSGDKYQASPGDCKYCKFLSRCVASRGGKTHMRTLYLPASKNIENLSDKMRNKIDDPAYRELYSRRMQIIEPVFADITYCKGMNRFSLRSKGKVNIQWLLFCMVHNIAKCIHPLELGYGN</sequence>
<dbReference type="KEGG" id="taz:TREAZ_2417"/>
<evidence type="ECO:0000313" key="5">
    <source>
        <dbReference type="EMBL" id="AEF81846.1"/>
    </source>
</evidence>
<dbReference type="HOGENOM" id="CLU_021293_2_2_12"/>
<dbReference type="InterPro" id="IPR047629">
    <property type="entry name" value="IS1182_transpos"/>
</dbReference>
<dbReference type="InParanoid" id="F5YFV0"/>
<dbReference type="EMBL" id="CP001841">
    <property type="protein sequence ID" value="AEF81846.1"/>
    <property type="molecule type" value="Genomic_DNA"/>
</dbReference>
<dbReference type="PANTHER" id="PTHR33408:SF4">
    <property type="entry name" value="TRANSPOSASE DDE DOMAIN-CONTAINING PROTEIN"/>
    <property type="match status" value="1"/>
</dbReference>
<dbReference type="Pfam" id="PF05598">
    <property type="entry name" value="DUF772"/>
    <property type="match status" value="1"/>
</dbReference>
<dbReference type="AlphaFoldDB" id="F5YFV0"/>
<dbReference type="NCBIfam" id="NF033551">
    <property type="entry name" value="transpos_IS1182"/>
    <property type="match status" value="1"/>
</dbReference>
<dbReference type="OrthoDB" id="546286at2"/>
<dbReference type="KEGG" id="taz:TREAZ_0498"/>
<name>F5YFV0_LEAAZ</name>
<feature type="compositionally biased region" description="Basic and acidic residues" evidence="1">
    <location>
        <begin position="197"/>
        <end position="206"/>
    </location>
</feature>